<gene>
    <name evidence="2" type="ORF">R1sor_027034</name>
</gene>
<dbReference type="AlphaFoldDB" id="A0ABD3GES3"/>
<feature type="compositionally biased region" description="Polar residues" evidence="1">
    <location>
        <begin position="213"/>
        <end position="224"/>
    </location>
</feature>
<sequence>MSRENKSAHSSMRKMEYVKLIAVKTSYLVEPPFPDLLTVNQLVDVHCPPLQFRTADVTEHFGNVGIIESNWTEEKQDWYLGGIDFVCIRTLDRGSETVSGPFKFVRKEGAFAILEAADTSQFCHPTFLKKESRDGTKFQSSLAWMWSMECLCESNQDQITEEEEDPVEWLLSQNICICKPILGDGYKCFCGYPTDKHEEGSEDEEGSADDSSKNSGGNVETSED</sequence>
<dbReference type="EMBL" id="JBJQOH010000008">
    <property type="protein sequence ID" value="KAL3677086.1"/>
    <property type="molecule type" value="Genomic_DNA"/>
</dbReference>
<dbReference type="Proteomes" id="UP001633002">
    <property type="component" value="Unassembled WGS sequence"/>
</dbReference>
<organism evidence="2 3">
    <name type="scientific">Riccia sorocarpa</name>
    <dbReference type="NCBI Taxonomy" id="122646"/>
    <lineage>
        <taxon>Eukaryota</taxon>
        <taxon>Viridiplantae</taxon>
        <taxon>Streptophyta</taxon>
        <taxon>Embryophyta</taxon>
        <taxon>Marchantiophyta</taxon>
        <taxon>Marchantiopsida</taxon>
        <taxon>Marchantiidae</taxon>
        <taxon>Marchantiales</taxon>
        <taxon>Ricciaceae</taxon>
        <taxon>Riccia</taxon>
    </lineage>
</organism>
<reference evidence="2 3" key="1">
    <citation type="submission" date="2024-09" db="EMBL/GenBank/DDBJ databases">
        <title>Chromosome-scale assembly of Riccia sorocarpa.</title>
        <authorList>
            <person name="Paukszto L."/>
        </authorList>
    </citation>
    <scope>NUCLEOTIDE SEQUENCE [LARGE SCALE GENOMIC DNA]</scope>
    <source>
        <strain evidence="2">LP-2024</strain>
        <tissue evidence="2">Aerial parts of the thallus</tissue>
    </source>
</reference>
<evidence type="ECO:0000313" key="2">
    <source>
        <dbReference type="EMBL" id="KAL3677086.1"/>
    </source>
</evidence>
<proteinExistence type="predicted"/>
<keyword evidence="3" id="KW-1185">Reference proteome</keyword>
<evidence type="ECO:0000313" key="3">
    <source>
        <dbReference type="Proteomes" id="UP001633002"/>
    </source>
</evidence>
<name>A0ABD3GES3_9MARC</name>
<evidence type="ECO:0000256" key="1">
    <source>
        <dbReference type="SAM" id="MobiDB-lite"/>
    </source>
</evidence>
<protein>
    <submittedName>
        <fullName evidence="2">Uncharacterized protein</fullName>
    </submittedName>
</protein>
<comment type="caution">
    <text evidence="2">The sequence shown here is derived from an EMBL/GenBank/DDBJ whole genome shotgun (WGS) entry which is preliminary data.</text>
</comment>
<feature type="region of interest" description="Disordered" evidence="1">
    <location>
        <begin position="197"/>
        <end position="224"/>
    </location>
</feature>
<accession>A0ABD3GES3</accession>